<reference evidence="1 2" key="1">
    <citation type="submission" date="2019-01" db="EMBL/GenBank/DDBJ databases">
        <title>Lactibacter flavus gen. nov., sp. nov., a novel bacterium of the family Propionibacteriaceae isolated from raw milk and dairy products.</title>
        <authorList>
            <person name="Huptas C."/>
            <person name="Wenning M."/>
            <person name="Breitenwieser F."/>
            <person name="Doll E."/>
            <person name="Von Neubeck M."/>
            <person name="Busse H.-J."/>
            <person name="Scherer S."/>
        </authorList>
    </citation>
    <scope>NUCLEOTIDE SEQUENCE [LARGE SCALE GENOMIC DNA]</scope>
    <source>
        <strain evidence="1 2">KCTC 33808</strain>
    </source>
</reference>
<keyword evidence="2" id="KW-1185">Reference proteome</keyword>
<dbReference type="RefSeq" id="WP_206662325.1">
    <property type="nucleotide sequence ID" value="NZ_SDMQ01000011.1"/>
</dbReference>
<organism evidence="1 2">
    <name type="scientific">Propioniciclava sinopodophylli</name>
    <dbReference type="NCBI Taxonomy" id="1837344"/>
    <lineage>
        <taxon>Bacteria</taxon>
        <taxon>Bacillati</taxon>
        <taxon>Actinomycetota</taxon>
        <taxon>Actinomycetes</taxon>
        <taxon>Propionibacteriales</taxon>
        <taxon>Propionibacteriaceae</taxon>
        <taxon>Propioniciclava</taxon>
    </lineage>
</organism>
<sequence>MQGIRCPWDVVIDTALDEEKRRQVAHGATVGVIRRGSQAGSLLAVHGARAIQPNGLEMVRVMSSHVGMPNYIGVLHVPGGVDQRRAIWFESFNEMHHLMDLVLVGRAVDVVTQPVRFEWRFPRRGLREHTPDALVALRDGRLLLVDVTRAEKLRTDPRLGAILTLTAETCRAIGWEYQVRTELPAQRCRNLRFLWGDFGRETVPDETVRMTGQSAGRVRVADIEAALACPDARRRVLAAMASGQLFVDLDQPLAPWSPVYGTPPREAPPWLMQV</sequence>
<evidence type="ECO:0000313" key="2">
    <source>
        <dbReference type="Proteomes" id="UP000292373"/>
    </source>
</evidence>
<dbReference type="AlphaFoldDB" id="A0A4Q9KE34"/>
<evidence type="ECO:0000313" key="1">
    <source>
        <dbReference type="EMBL" id="TBT83556.1"/>
    </source>
</evidence>
<comment type="caution">
    <text evidence="1">The sequence shown here is derived from an EMBL/GenBank/DDBJ whole genome shotgun (WGS) entry which is preliminary data.</text>
</comment>
<proteinExistence type="predicted"/>
<gene>
    <name evidence="1" type="ORF">ET989_11415</name>
</gene>
<dbReference type="Proteomes" id="UP000292373">
    <property type="component" value="Unassembled WGS sequence"/>
</dbReference>
<protein>
    <recommendedName>
        <fullName evidence="3">TnsA-like heteromeric transposase endonuclease subunit</fullName>
    </recommendedName>
</protein>
<evidence type="ECO:0008006" key="3">
    <source>
        <dbReference type="Google" id="ProtNLM"/>
    </source>
</evidence>
<accession>A0A4Q9KE34</accession>
<name>A0A4Q9KE34_9ACTN</name>
<dbReference type="EMBL" id="SDMQ01000011">
    <property type="protein sequence ID" value="TBT83556.1"/>
    <property type="molecule type" value="Genomic_DNA"/>
</dbReference>